<feature type="chain" id="PRO_5039664864" description="Sialate O-acetylesterase domain-containing protein" evidence="2">
    <location>
        <begin position="26"/>
        <end position="297"/>
    </location>
</feature>
<keyword evidence="2" id="KW-0732">Signal</keyword>
<dbReference type="Gene3D" id="3.40.50.1110">
    <property type="entry name" value="SGNH hydrolase"/>
    <property type="match status" value="1"/>
</dbReference>
<dbReference type="EMBL" id="DVOG01000090">
    <property type="protein sequence ID" value="HIV04202.1"/>
    <property type="molecule type" value="Genomic_DNA"/>
</dbReference>
<dbReference type="InterPro" id="IPR005181">
    <property type="entry name" value="SASA"/>
</dbReference>
<sequence length="297" mass="31597">MRKSLRSVFAVVSAALFFAAVPVAAETFHVFVLTGQSNSLGAIKGNFADAEKMRPAPSEVLFWHENFGAYCTGADSAAWERVAPQRERDLVMGPEYGFARALESGVAERCGLLPGRCGILKVSRDGGGNAHWAAPHGEAYGKILAAAKRAFSALPALGFDAVEIEALLYLQGESDSPSEIPLAGTRVVALRENLLRDLCALRVDGLKRISAARTALLVGEPANFFGKEKRAADGGTSAENLRKATRSAPLAAWIPTRDLPKIAFGDNLGVHYDGNAQLVVGARFAEAFAALRETSAR</sequence>
<dbReference type="Pfam" id="PF03629">
    <property type="entry name" value="SASA"/>
    <property type="match status" value="1"/>
</dbReference>
<name>A0A9D1NJ83_9BACT</name>
<dbReference type="SUPFAM" id="SSF52266">
    <property type="entry name" value="SGNH hydrolase"/>
    <property type="match status" value="1"/>
</dbReference>
<evidence type="ECO:0000256" key="1">
    <source>
        <dbReference type="ARBA" id="ARBA00022801"/>
    </source>
</evidence>
<evidence type="ECO:0000256" key="2">
    <source>
        <dbReference type="SAM" id="SignalP"/>
    </source>
</evidence>
<proteinExistence type="predicted"/>
<dbReference type="Proteomes" id="UP000886812">
    <property type="component" value="Unassembled WGS sequence"/>
</dbReference>
<reference evidence="4" key="1">
    <citation type="submission" date="2020-10" db="EMBL/GenBank/DDBJ databases">
        <authorList>
            <person name="Gilroy R."/>
        </authorList>
    </citation>
    <scope>NUCLEOTIDE SEQUENCE</scope>
    <source>
        <strain evidence="4">10669</strain>
    </source>
</reference>
<feature type="signal peptide" evidence="2">
    <location>
        <begin position="1"/>
        <end position="25"/>
    </location>
</feature>
<evidence type="ECO:0000313" key="5">
    <source>
        <dbReference type="Proteomes" id="UP000886812"/>
    </source>
</evidence>
<evidence type="ECO:0000313" key="4">
    <source>
        <dbReference type="EMBL" id="HIV04202.1"/>
    </source>
</evidence>
<reference evidence="4" key="2">
    <citation type="journal article" date="2021" name="PeerJ">
        <title>Extensive microbial diversity within the chicken gut microbiome revealed by metagenomics and culture.</title>
        <authorList>
            <person name="Gilroy R."/>
            <person name="Ravi A."/>
            <person name="Getino M."/>
            <person name="Pursley I."/>
            <person name="Horton D.L."/>
            <person name="Alikhan N.F."/>
            <person name="Baker D."/>
            <person name="Gharbi K."/>
            <person name="Hall N."/>
            <person name="Watson M."/>
            <person name="Adriaenssens E.M."/>
            <person name="Foster-Nyarko E."/>
            <person name="Jarju S."/>
            <person name="Secka A."/>
            <person name="Antonio M."/>
            <person name="Oren A."/>
            <person name="Chaudhuri R.R."/>
            <person name="La Ragione R."/>
            <person name="Hildebrand F."/>
            <person name="Pallen M.J."/>
        </authorList>
    </citation>
    <scope>NUCLEOTIDE SEQUENCE</scope>
    <source>
        <strain evidence="4">10669</strain>
    </source>
</reference>
<dbReference type="GO" id="GO:0016788">
    <property type="term" value="F:hydrolase activity, acting on ester bonds"/>
    <property type="evidence" value="ECO:0007669"/>
    <property type="project" value="UniProtKB-ARBA"/>
</dbReference>
<evidence type="ECO:0000259" key="3">
    <source>
        <dbReference type="Pfam" id="PF03629"/>
    </source>
</evidence>
<dbReference type="AlphaFoldDB" id="A0A9D1NJ83"/>
<gene>
    <name evidence="4" type="ORF">IAC75_03505</name>
</gene>
<comment type="caution">
    <text evidence="4">The sequence shown here is derived from an EMBL/GenBank/DDBJ whole genome shotgun (WGS) entry which is preliminary data.</text>
</comment>
<organism evidence="4 5">
    <name type="scientific">Candidatus Spyradosoma merdigallinarum</name>
    <dbReference type="NCBI Taxonomy" id="2840950"/>
    <lineage>
        <taxon>Bacteria</taxon>
        <taxon>Pseudomonadati</taxon>
        <taxon>Verrucomicrobiota</taxon>
        <taxon>Opitutia</taxon>
        <taxon>Opitutia incertae sedis</taxon>
        <taxon>Candidatus Spyradosoma</taxon>
    </lineage>
</organism>
<protein>
    <recommendedName>
        <fullName evidence="3">Sialate O-acetylesterase domain-containing protein</fullName>
    </recommendedName>
</protein>
<accession>A0A9D1NJ83</accession>
<feature type="domain" description="Sialate O-acetylesterase" evidence="3">
    <location>
        <begin position="28"/>
        <end position="289"/>
    </location>
</feature>
<keyword evidence="1" id="KW-0378">Hydrolase</keyword>
<dbReference type="InterPro" id="IPR036514">
    <property type="entry name" value="SGNH_hydro_sf"/>
</dbReference>